<proteinExistence type="predicted"/>
<evidence type="ECO:0000313" key="2">
    <source>
        <dbReference type="Proteomes" id="UP000276215"/>
    </source>
</evidence>
<gene>
    <name evidence="1" type="ORF">L873DRAFT_1755218</name>
</gene>
<reference evidence="1 2" key="1">
    <citation type="journal article" date="2018" name="Nat. Ecol. Evol.">
        <title>Pezizomycetes genomes reveal the molecular basis of ectomycorrhizal truffle lifestyle.</title>
        <authorList>
            <person name="Murat C."/>
            <person name="Payen T."/>
            <person name="Noel B."/>
            <person name="Kuo A."/>
            <person name="Morin E."/>
            <person name="Chen J."/>
            <person name="Kohler A."/>
            <person name="Krizsan K."/>
            <person name="Balestrini R."/>
            <person name="Da Silva C."/>
            <person name="Montanini B."/>
            <person name="Hainaut M."/>
            <person name="Levati E."/>
            <person name="Barry K.W."/>
            <person name="Belfiori B."/>
            <person name="Cichocki N."/>
            <person name="Clum A."/>
            <person name="Dockter R.B."/>
            <person name="Fauchery L."/>
            <person name="Guy J."/>
            <person name="Iotti M."/>
            <person name="Le Tacon F."/>
            <person name="Lindquist E.A."/>
            <person name="Lipzen A."/>
            <person name="Malagnac F."/>
            <person name="Mello A."/>
            <person name="Molinier V."/>
            <person name="Miyauchi S."/>
            <person name="Poulain J."/>
            <person name="Riccioni C."/>
            <person name="Rubini A."/>
            <person name="Sitrit Y."/>
            <person name="Splivallo R."/>
            <person name="Traeger S."/>
            <person name="Wang M."/>
            <person name="Zifcakova L."/>
            <person name="Wipf D."/>
            <person name="Zambonelli A."/>
            <person name="Paolocci F."/>
            <person name="Nowrousian M."/>
            <person name="Ottonello S."/>
            <person name="Baldrian P."/>
            <person name="Spatafora J.W."/>
            <person name="Henrissat B."/>
            <person name="Nagy L.G."/>
            <person name="Aury J.M."/>
            <person name="Wincker P."/>
            <person name="Grigoriev I.V."/>
            <person name="Bonfante P."/>
            <person name="Martin F.M."/>
        </authorList>
    </citation>
    <scope>NUCLEOTIDE SEQUENCE [LARGE SCALE GENOMIC DNA]</scope>
    <source>
        <strain evidence="1 2">120613-1</strain>
    </source>
</reference>
<keyword evidence="2" id="KW-1185">Reference proteome</keyword>
<protein>
    <submittedName>
        <fullName evidence="1">Uncharacterized protein</fullName>
    </submittedName>
</protein>
<dbReference type="EMBL" id="ML120593">
    <property type="protein sequence ID" value="RPA89301.1"/>
    <property type="molecule type" value="Genomic_DNA"/>
</dbReference>
<dbReference type="Proteomes" id="UP000276215">
    <property type="component" value="Unassembled WGS sequence"/>
</dbReference>
<dbReference type="AlphaFoldDB" id="A0A3N4IYA3"/>
<evidence type="ECO:0000313" key="1">
    <source>
        <dbReference type="EMBL" id="RPA89301.1"/>
    </source>
</evidence>
<accession>A0A3N4IYA3</accession>
<organism evidence="1 2">
    <name type="scientific">Choiromyces venosus 120613-1</name>
    <dbReference type="NCBI Taxonomy" id="1336337"/>
    <lineage>
        <taxon>Eukaryota</taxon>
        <taxon>Fungi</taxon>
        <taxon>Dikarya</taxon>
        <taxon>Ascomycota</taxon>
        <taxon>Pezizomycotina</taxon>
        <taxon>Pezizomycetes</taxon>
        <taxon>Pezizales</taxon>
        <taxon>Tuberaceae</taxon>
        <taxon>Choiromyces</taxon>
    </lineage>
</organism>
<name>A0A3N4IYA3_9PEZI</name>
<sequence>MGRALGRLTRVARWVESGSFGWVRDCASLGWVGLMWAEPGLPNQPTHYYSLCFKTSVKSTSLVATKSPTQSGPNSFILGYYAVINSGDVFRARASILRNQEDDIRLAPLSQSRDNPVNSVSPKLAAFLVELLC</sequence>